<dbReference type="AlphaFoldDB" id="A0A382PHL4"/>
<organism evidence="2">
    <name type="scientific">marine metagenome</name>
    <dbReference type="NCBI Taxonomy" id="408172"/>
    <lineage>
        <taxon>unclassified sequences</taxon>
        <taxon>metagenomes</taxon>
        <taxon>ecological metagenomes</taxon>
    </lineage>
</organism>
<accession>A0A382PHL4</accession>
<feature type="non-terminal residue" evidence="2">
    <location>
        <position position="1"/>
    </location>
</feature>
<dbReference type="InterPro" id="IPR032466">
    <property type="entry name" value="Metal_Hydrolase"/>
</dbReference>
<dbReference type="InterPro" id="IPR013108">
    <property type="entry name" value="Amidohydro_3"/>
</dbReference>
<dbReference type="SUPFAM" id="SSF51556">
    <property type="entry name" value="Metallo-dependent hydrolases"/>
    <property type="match status" value="1"/>
</dbReference>
<reference evidence="2" key="1">
    <citation type="submission" date="2018-05" db="EMBL/GenBank/DDBJ databases">
        <authorList>
            <person name="Lanie J.A."/>
            <person name="Ng W.-L."/>
            <person name="Kazmierczak K.M."/>
            <person name="Andrzejewski T.M."/>
            <person name="Davidsen T.M."/>
            <person name="Wayne K.J."/>
            <person name="Tettelin H."/>
            <person name="Glass J.I."/>
            <person name="Rusch D."/>
            <person name="Podicherti R."/>
            <person name="Tsui H.-C.T."/>
            <person name="Winkler M.E."/>
        </authorList>
    </citation>
    <scope>NUCLEOTIDE SEQUENCE</scope>
</reference>
<dbReference type="Gene3D" id="2.30.40.10">
    <property type="entry name" value="Urease, subunit C, domain 1"/>
    <property type="match status" value="1"/>
</dbReference>
<dbReference type="GO" id="GO:0016810">
    <property type="term" value="F:hydrolase activity, acting on carbon-nitrogen (but not peptide) bonds"/>
    <property type="evidence" value="ECO:0007669"/>
    <property type="project" value="InterPro"/>
</dbReference>
<protein>
    <recommendedName>
        <fullName evidence="1">Amidohydrolase 3 domain-containing protein</fullName>
    </recommendedName>
</protein>
<dbReference type="Pfam" id="PF07969">
    <property type="entry name" value="Amidohydro_3"/>
    <property type="match status" value="1"/>
</dbReference>
<evidence type="ECO:0000259" key="1">
    <source>
        <dbReference type="Pfam" id="PF07969"/>
    </source>
</evidence>
<evidence type="ECO:0000313" key="2">
    <source>
        <dbReference type="EMBL" id="SVC72280.1"/>
    </source>
</evidence>
<sequence>THLRDVNPERGFGGGGIPEALEIGKRSGVRVHFSHTRTSAENAGQVSKVLELIDKAKAEGVNCTLELYPYPTGSSFLLSNLPSWAHEGGPKDILERLNDKNSRKKIIESFELNKKRRMDQVLLSYLPKNPELEGMTVSQLSKLRDISMGDLICDLLIEQDLQVGFWQIPPESISVWRQISRDAIEFLSRPDYMIGSDSIPIGNFPHPRAYGTFPRFVGRLRRQFDVMSLEQMIQRIANNPAKTFKLKGRGLLKKGYFADIVIFDEDKIIDTATYDDAKQFPVGIPYVIVNGSIAVNNEVCTGVFAGQAVP</sequence>
<gene>
    <name evidence="2" type="ORF">METZ01_LOCUS325134</name>
</gene>
<dbReference type="Gene3D" id="3.20.20.140">
    <property type="entry name" value="Metal-dependent hydrolases"/>
    <property type="match status" value="2"/>
</dbReference>
<dbReference type="EMBL" id="UINC01107131">
    <property type="protein sequence ID" value="SVC72280.1"/>
    <property type="molecule type" value="Genomic_DNA"/>
</dbReference>
<feature type="domain" description="Amidohydrolase 3" evidence="1">
    <location>
        <begin position="193"/>
        <end position="294"/>
    </location>
</feature>
<name>A0A382PHL4_9ZZZZ</name>
<dbReference type="SUPFAM" id="SSF51338">
    <property type="entry name" value="Composite domain of metallo-dependent hydrolases"/>
    <property type="match status" value="1"/>
</dbReference>
<proteinExistence type="predicted"/>
<dbReference type="InterPro" id="IPR011059">
    <property type="entry name" value="Metal-dep_hydrolase_composite"/>
</dbReference>